<accession>A0A8B8ZWE3</accession>
<evidence type="ECO:0000259" key="1">
    <source>
        <dbReference type="Pfam" id="PF07727"/>
    </source>
</evidence>
<dbReference type="AlphaFoldDB" id="A0A8B8ZWE3"/>
<dbReference type="CDD" id="cd09272">
    <property type="entry name" value="RNase_HI_RT_Ty1"/>
    <property type="match status" value="1"/>
</dbReference>
<dbReference type="RefSeq" id="XP_038977682.1">
    <property type="nucleotide sequence ID" value="XM_039121754.1"/>
</dbReference>
<dbReference type="Proteomes" id="UP000228380">
    <property type="component" value="Unplaced"/>
</dbReference>
<dbReference type="Pfam" id="PF07727">
    <property type="entry name" value="RVT_2"/>
    <property type="match status" value="1"/>
</dbReference>
<organism evidence="2 3">
    <name type="scientific">Phoenix dactylifera</name>
    <name type="common">Date palm</name>
    <dbReference type="NCBI Taxonomy" id="42345"/>
    <lineage>
        <taxon>Eukaryota</taxon>
        <taxon>Viridiplantae</taxon>
        <taxon>Streptophyta</taxon>
        <taxon>Embryophyta</taxon>
        <taxon>Tracheophyta</taxon>
        <taxon>Spermatophyta</taxon>
        <taxon>Magnoliopsida</taxon>
        <taxon>Liliopsida</taxon>
        <taxon>Arecaceae</taxon>
        <taxon>Coryphoideae</taxon>
        <taxon>Phoeniceae</taxon>
        <taxon>Phoenix</taxon>
    </lineage>
</organism>
<keyword evidence="2" id="KW-1185">Reference proteome</keyword>
<gene>
    <name evidence="3" type="primary">LOC108510736</name>
</gene>
<dbReference type="InterPro" id="IPR043502">
    <property type="entry name" value="DNA/RNA_pol_sf"/>
</dbReference>
<name>A0A8B8ZWE3_PHODC</name>
<dbReference type="OrthoDB" id="661132at2759"/>
<dbReference type="InterPro" id="IPR013103">
    <property type="entry name" value="RVT_2"/>
</dbReference>
<reference evidence="3" key="1">
    <citation type="submission" date="2025-08" db="UniProtKB">
        <authorList>
            <consortium name="RefSeq"/>
        </authorList>
    </citation>
    <scope>IDENTIFICATION</scope>
    <source>
        <tissue evidence="3">Young leaves</tissue>
    </source>
</reference>
<dbReference type="PANTHER" id="PTHR11439">
    <property type="entry name" value="GAG-POL-RELATED RETROTRANSPOSON"/>
    <property type="match status" value="1"/>
</dbReference>
<feature type="domain" description="Reverse transcriptase Ty1/copia-type" evidence="1">
    <location>
        <begin position="27"/>
        <end position="107"/>
    </location>
</feature>
<proteinExistence type="predicted"/>
<evidence type="ECO:0000313" key="2">
    <source>
        <dbReference type="Proteomes" id="UP000228380"/>
    </source>
</evidence>
<dbReference type="PANTHER" id="PTHR11439:SF455">
    <property type="entry name" value="RLK (RECEPTOR-LIKE PROTEIN KINASE) 8, PUTATIVE-RELATED"/>
    <property type="match status" value="1"/>
</dbReference>
<sequence length="251" mass="27729">MEPPALGFTISTADPSLLLFHQDSIFVYVLVYVDDILITGNSSIAITKLIFQLSDQFKIKDLGVLSYFLGIQALYSNAGVALNQSKYAQSLLQKAELSECKSVSAPLSTKQQSSAISAPFSNPELFRSLAGSLQYLTITRPDITFAVNCICQFMHCPLEVHYQMLKRILRYIKGSVGHSLHYTPGSLDLSAFSDSDWAGDSSDRRSTTGYRIFLGSNLISWIAKKQSTVARSSTEAEYRALAITTSEIIWL</sequence>
<dbReference type="GeneID" id="108510736"/>
<protein>
    <submittedName>
        <fullName evidence="3">Uncharacterized mitochondrial protein AtMg00810-like</fullName>
    </submittedName>
</protein>
<evidence type="ECO:0000313" key="3">
    <source>
        <dbReference type="RefSeq" id="XP_038977682.1"/>
    </source>
</evidence>
<dbReference type="SUPFAM" id="SSF56672">
    <property type="entry name" value="DNA/RNA polymerases"/>
    <property type="match status" value="1"/>
</dbReference>
<dbReference type="KEGG" id="pda:108510736"/>